<dbReference type="SMART" id="SM00513">
    <property type="entry name" value="SAP"/>
    <property type="match status" value="1"/>
</dbReference>
<dbReference type="GO" id="GO:0016973">
    <property type="term" value="P:poly(A)+ mRNA export from nucleus"/>
    <property type="evidence" value="ECO:0007669"/>
    <property type="project" value="TreeGrafter"/>
</dbReference>
<dbReference type="EMBL" id="ML977138">
    <property type="protein sequence ID" value="KAF1991904.1"/>
    <property type="molecule type" value="Genomic_DNA"/>
</dbReference>
<evidence type="ECO:0000256" key="2">
    <source>
        <dbReference type="ARBA" id="ARBA00046328"/>
    </source>
</evidence>
<dbReference type="PROSITE" id="PS50800">
    <property type="entry name" value="SAP"/>
    <property type="match status" value="1"/>
</dbReference>
<dbReference type="Gene3D" id="1.10.720.30">
    <property type="entry name" value="SAP domain"/>
    <property type="match status" value="1"/>
</dbReference>
<dbReference type="Pfam" id="PF02037">
    <property type="entry name" value="SAP"/>
    <property type="match status" value="1"/>
</dbReference>
<dbReference type="SUPFAM" id="SSF68906">
    <property type="entry name" value="SAP domain"/>
    <property type="match status" value="1"/>
</dbReference>
<sequence length="294" mass="31706">MADYSKRKVDELTAMLKERSLPSSGKKAELIARLEEADRAAKPSALEEEDEIDWDDDDEPIKIAEPAAAEPATVAPAVTPTVAPVATSAAPVAPASTEAVKPTEPATTVTDFAPPAELAAEFATILKRLTKFGDAERIEAEKIRQAAVIEEMSKLDARAAKFGKKEDGTAEETADQTTKLNSLINKPLTDSHKRLRPANEEMRNKRARHMLDGDDANDDRKRARGNNDRNGGRRGRDRKIAGMRGKKDGRGTPAGNGNRNGNGNGGRSQYGMSEADKKLAEARRANPKFAAPVA</sequence>
<feature type="region of interest" description="Disordered" evidence="3">
    <location>
        <begin position="87"/>
        <end position="112"/>
    </location>
</feature>
<organism evidence="5 6">
    <name type="scientific">Aulographum hederae CBS 113979</name>
    <dbReference type="NCBI Taxonomy" id="1176131"/>
    <lineage>
        <taxon>Eukaryota</taxon>
        <taxon>Fungi</taxon>
        <taxon>Dikarya</taxon>
        <taxon>Ascomycota</taxon>
        <taxon>Pezizomycotina</taxon>
        <taxon>Dothideomycetes</taxon>
        <taxon>Pleosporomycetidae</taxon>
        <taxon>Aulographales</taxon>
        <taxon>Aulographaceae</taxon>
    </lineage>
</organism>
<dbReference type="PANTHER" id="PTHR46551:SF1">
    <property type="entry name" value="SAP DOMAIN-CONTAINING RIBONUCLEOPROTEIN"/>
    <property type="match status" value="1"/>
</dbReference>
<dbReference type="InterPro" id="IPR036361">
    <property type="entry name" value="SAP_dom_sf"/>
</dbReference>
<feature type="compositionally biased region" description="Acidic residues" evidence="3">
    <location>
        <begin position="46"/>
        <end position="59"/>
    </location>
</feature>
<name>A0A6G1HFP2_9PEZI</name>
<keyword evidence="6" id="KW-1185">Reference proteome</keyword>
<feature type="region of interest" description="Disordered" evidence="3">
    <location>
        <begin position="37"/>
        <end position="61"/>
    </location>
</feature>
<feature type="region of interest" description="Disordered" evidence="3">
    <location>
        <begin position="162"/>
        <end position="294"/>
    </location>
</feature>
<evidence type="ECO:0000256" key="1">
    <source>
        <dbReference type="ARBA" id="ARBA00022553"/>
    </source>
</evidence>
<feature type="compositionally biased region" description="Basic and acidic residues" evidence="3">
    <location>
        <begin position="274"/>
        <end position="284"/>
    </location>
</feature>
<dbReference type="InterPro" id="IPR003034">
    <property type="entry name" value="SAP_dom"/>
</dbReference>
<dbReference type="Proteomes" id="UP000800041">
    <property type="component" value="Unassembled WGS sequence"/>
</dbReference>
<comment type="similarity">
    <text evidence="2">Belongs to the SAP domain-containing ribonucleoprotein family.</text>
</comment>
<dbReference type="GO" id="GO:0005634">
    <property type="term" value="C:nucleus"/>
    <property type="evidence" value="ECO:0007669"/>
    <property type="project" value="TreeGrafter"/>
</dbReference>
<feature type="compositionally biased region" description="Polar residues" evidence="3">
    <location>
        <begin position="175"/>
        <end position="184"/>
    </location>
</feature>
<dbReference type="InterPro" id="IPR052240">
    <property type="entry name" value="SAP_domain_ribonucleoprotein"/>
</dbReference>
<evidence type="ECO:0000313" key="6">
    <source>
        <dbReference type="Proteomes" id="UP000800041"/>
    </source>
</evidence>
<evidence type="ECO:0000313" key="5">
    <source>
        <dbReference type="EMBL" id="KAF1991904.1"/>
    </source>
</evidence>
<dbReference type="AlphaFoldDB" id="A0A6G1HFP2"/>
<dbReference type="PANTHER" id="PTHR46551">
    <property type="entry name" value="SAP DOMAIN-CONTAINING RIBONUCLEOPROTEIN"/>
    <property type="match status" value="1"/>
</dbReference>
<feature type="compositionally biased region" description="Low complexity" evidence="3">
    <location>
        <begin position="87"/>
        <end position="100"/>
    </location>
</feature>
<protein>
    <recommendedName>
        <fullName evidence="4">SAP domain-containing protein</fullName>
    </recommendedName>
</protein>
<dbReference type="OrthoDB" id="445357at2759"/>
<evidence type="ECO:0000256" key="3">
    <source>
        <dbReference type="SAM" id="MobiDB-lite"/>
    </source>
</evidence>
<proteinExistence type="inferred from homology"/>
<feature type="compositionally biased region" description="Basic and acidic residues" evidence="3">
    <location>
        <begin position="189"/>
        <end position="231"/>
    </location>
</feature>
<keyword evidence="1" id="KW-0597">Phosphoprotein</keyword>
<evidence type="ECO:0000259" key="4">
    <source>
        <dbReference type="PROSITE" id="PS50800"/>
    </source>
</evidence>
<accession>A0A6G1HFP2</accession>
<feature type="domain" description="SAP" evidence="4">
    <location>
        <begin position="4"/>
        <end position="38"/>
    </location>
</feature>
<feature type="compositionally biased region" description="Gly residues" evidence="3">
    <location>
        <begin position="252"/>
        <end position="268"/>
    </location>
</feature>
<gene>
    <name evidence="5" type="ORF">K402DRAFT_399860</name>
</gene>
<reference evidence="5" key="1">
    <citation type="journal article" date="2020" name="Stud. Mycol.">
        <title>101 Dothideomycetes genomes: a test case for predicting lifestyles and emergence of pathogens.</title>
        <authorList>
            <person name="Haridas S."/>
            <person name="Albert R."/>
            <person name="Binder M."/>
            <person name="Bloem J."/>
            <person name="Labutti K."/>
            <person name="Salamov A."/>
            <person name="Andreopoulos B."/>
            <person name="Baker S."/>
            <person name="Barry K."/>
            <person name="Bills G."/>
            <person name="Bluhm B."/>
            <person name="Cannon C."/>
            <person name="Castanera R."/>
            <person name="Culley D."/>
            <person name="Daum C."/>
            <person name="Ezra D."/>
            <person name="Gonzalez J."/>
            <person name="Henrissat B."/>
            <person name="Kuo A."/>
            <person name="Liang C."/>
            <person name="Lipzen A."/>
            <person name="Lutzoni F."/>
            <person name="Magnuson J."/>
            <person name="Mondo S."/>
            <person name="Nolan M."/>
            <person name="Ohm R."/>
            <person name="Pangilinan J."/>
            <person name="Park H.-J."/>
            <person name="Ramirez L."/>
            <person name="Alfaro M."/>
            <person name="Sun H."/>
            <person name="Tritt A."/>
            <person name="Yoshinaga Y."/>
            <person name="Zwiers L.-H."/>
            <person name="Turgeon B."/>
            <person name="Goodwin S."/>
            <person name="Spatafora J."/>
            <person name="Crous P."/>
            <person name="Grigoriev I."/>
        </authorList>
    </citation>
    <scope>NUCLEOTIDE SEQUENCE</scope>
    <source>
        <strain evidence="5">CBS 113979</strain>
    </source>
</reference>